<organism evidence="5 6">
    <name type="scientific">Aphanomyces astaci</name>
    <name type="common">Crayfish plague agent</name>
    <dbReference type="NCBI Taxonomy" id="112090"/>
    <lineage>
        <taxon>Eukaryota</taxon>
        <taxon>Sar</taxon>
        <taxon>Stramenopiles</taxon>
        <taxon>Oomycota</taxon>
        <taxon>Saprolegniomycetes</taxon>
        <taxon>Saprolegniales</taxon>
        <taxon>Verrucalvaceae</taxon>
        <taxon>Aphanomyces</taxon>
    </lineage>
</organism>
<feature type="domain" description="Myosin motor" evidence="4">
    <location>
        <begin position="201"/>
        <end position="394"/>
    </location>
</feature>
<evidence type="ECO:0000313" key="5">
    <source>
        <dbReference type="EMBL" id="RHY72903.1"/>
    </source>
</evidence>
<dbReference type="GO" id="GO:0005524">
    <property type="term" value="F:ATP binding"/>
    <property type="evidence" value="ECO:0007669"/>
    <property type="project" value="UniProtKB-UniRule"/>
</dbReference>
<feature type="binding site" evidence="3">
    <location>
        <begin position="290"/>
        <end position="297"/>
    </location>
    <ligand>
        <name>ATP</name>
        <dbReference type="ChEBI" id="CHEBI:30616"/>
    </ligand>
</feature>
<sequence length="394" mass="44381">MWDDNYLYVGADMEELQVWGTFTDKNTVMYHENDFEIFIDPDGSRHNYYEFEMNCLNTIWELRLHRPYKDGNSIDNPYNLSDIHSAVYIDGTPNDPSVTCSKWSVEVAIPLRELVQAAVDQGLAVEMLLDQVYYDQRAFHDVHASALPRYVKAHLVPPQSGVDSAPPHNVVYVQTAVNGATMHLELSRDRVWPREEDEPDNGVDNLVNLTHINNPCILHALHTRFMANNMFTHVDNILLALNPWGMSKGQCDVTTQNYEPLRAMLKGALRKMTPAVAGGGTYHHSVLLLGDSGSGKSYIANAILHTDANADSSRFGRVVKVGLDSQNALVAATIQCFQVESSRITGFHTRTKSGNTTAFHVLHLLHQTHRMQDEQFVEQHSNNNDTLGQLKVWI</sequence>
<reference evidence="5 6" key="1">
    <citation type="submission" date="2018-08" db="EMBL/GenBank/DDBJ databases">
        <title>Aphanomyces genome sequencing and annotation.</title>
        <authorList>
            <person name="Minardi D."/>
            <person name="Oidtmann B."/>
            <person name="Van Der Giezen M."/>
            <person name="Studholme D.J."/>
        </authorList>
    </citation>
    <scope>NUCLEOTIDE SEQUENCE [LARGE SCALE GENOMIC DNA]</scope>
    <source>
        <strain evidence="5 6">D2</strain>
    </source>
</reference>
<dbReference type="EMBL" id="QUTD01003416">
    <property type="protein sequence ID" value="RHY72903.1"/>
    <property type="molecule type" value="Genomic_DNA"/>
</dbReference>
<dbReference type="GO" id="GO:0016052">
    <property type="term" value="P:carbohydrate catabolic process"/>
    <property type="evidence" value="ECO:0007669"/>
    <property type="project" value="InterPro"/>
</dbReference>
<dbReference type="PANTHER" id="PTHR35532">
    <property type="entry name" value="SIMILAR TO POLYHYDROXYALKANOATE DEPOLYMERASE"/>
    <property type="match status" value="1"/>
</dbReference>
<evidence type="ECO:0000256" key="2">
    <source>
        <dbReference type="ARBA" id="ARBA00023175"/>
    </source>
</evidence>
<dbReference type="InterPro" id="IPR025662">
    <property type="entry name" value="Sigma_54_int_dom_ATP-bd_1"/>
</dbReference>
<evidence type="ECO:0000256" key="3">
    <source>
        <dbReference type="PROSITE-ProRule" id="PRU00782"/>
    </source>
</evidence>
<dbReference type="SUPFAM" id="SSF52540">
    <property type="entry name" value="P-loop containing nucleoside triphosphate hydrolases"/>
    <property type="match status" value="1"/>
</dbReference>
<dbReference type="InterPro" id="IPR036961">
    <property type="entry name" value="Kinesin_motor_dom_sf"/>
</dbReference>
<dbReference type="Gene3D" id="2.60.40.1190">
    <property type="match status" value="1"/>
</dbReference>
<dbReference type="InterPro" id="IPR027417">
    <property type="entry name" value="P-loop_NTPase"/>
</dbReference>
<keyword evidence="3" id="KW-0009">Actin-binding</keyword>
<dbReference type="Proteomes" id="UP000266643">
    <property type="component" value="Unassembled WGS sequence"/>
</dbReference>
<dbReference type="PANTHER" id="PTHR35532:SF5">
    <property type="entry name" value="CARBOHYDRATE-BINDING DOMAIN-CONTAINING PROTEIN"/>
    <property type="match status" value="1"/>
</dbReference>
<comment type="caution">
    <text evidence="3">Lacks conserved residue(s) required for the propagation of feature annotation.</text>
</comment>
<name>A0A397E2Y6_APHAT</name>
<dbReference type="GO" id="GO:0003779">
    <property type="term" value="F:actin binding"/>
    <property type="evidence" value="ECO:0007669"/>
    <property type="project" value="UniProtKB-KW"/>
</dbReference>
<dbReference type="AlphaFoldDB" id="A0A397E2Y6"/>
<evidence type="ECO:0000313" key="6">
    <source>
        <dbReference type="Proteomes" id="UP000266643"/>
    </source>
</evidence>
<dbReference type="VEuPathDB" id="FungiDB:H257_01469"/>
<evidence type="ECO:0000259" key="4">
    <source>
        <dbReference type="PROSITE" id="PS51456"/>
    </source>
</evidence>
<dbReference type="InterPro" id="IPR010502">
    <property type="entry name" value="Carb-bd_dom_fam9"/>
</dbReference>
<dbReference type="GO" id="GO:0030246">
    <property type="term" value="F:carbohydrate binding"/>
    <property type="evidence" value="ECO:0007669"/>
    <property type="project" value="InterPro"/>
</dbReference>
<keyword evidence="3" id="KW-0067">ATP-binding</keyword>
<dbReference type="VEuPathDB" id="FungiDB:H257_11757"/>
<proteinExistence type="inferred from homology"/>
<gene>
    <name evidence="5" type="ORF">DYB30_001004</name>
</gene>
<dbReference type="SUPFAM" id="SSF49344">
    <property type="entry name" value="CBD9-like"/>
    <property type="match status" value="1"/>
</dbReference>
<accession>A0A397E2Y6</accession>
<keyword evidence="2 3" id="KW-0505">Motor protein</keyword>
<protein>
    <recommendedName>
        <fullName evidence="4">Myosin motor domain-containing protein</fullName>
    </recommendedName>
</protein>
<dbReference type="Pfam" id="PF06452">
    <property type="entry name" value="CBM9_1"/>
    <property type="match status" value="1"/>
</dbReference>
<dbReference type="GO" id="GO:0003774">
    <property type="term" value="F:cytoskeletal motor activity"/>
    <property type="evidence" value="ECO:0007669"/>
    <property type="project" value="UniProtKB-UniRule"/>
</dbReference>
<keyword evidence="3" id="KW-0547">Nucleotide-binding</keyword>
<dbReference type="GO" id="GO:0004553">
    <property type="term" value="F:hydrolase activity, hydrolyzing O-glycosyl compounds"/>
    <property type="evidence" value="ECO:0007669"/>
    <property type="project" value="InterPro"/>
</dbReference>
<dbReference type="GO" id="GO:0016459">
    <property type="term" value="C:myosin complex"/>
    <property type="evidence" value="ECO:0007669"/>
    <property type="project" value="UniProtKB-KW"/>
</dbReference>
<comment type="similarity">
    <text evidence="3">Belongs to the TRAFAC class myosin-kinesin ATPase superfamily. Myosin family.</text>
</comment>
<evidence type="ECO:0000256" key="1">
    <source>
        <dbReference type="ARBA" id="ARBA00023123"/>
    </source>
</evidence>
<dbReference type="PROSITE" id="PS51456">
    <property type="entry name" value="MYOSIN_MOTOR"/>
    <property type="match status" value="1"/>
</dbReference>
<dbReference type="Gene3D" id="3.40.850.10">
    <property type="entry name" value="Kinesin motor domain"/>
    <property type="match status" value="2"/>
</dbReference>
<keyword evidence="1 3" id="KW-0518">Myosin</keyword>
<comment type="caution">
    <text evidence="5">The sequence shown here is derived from an EMBL/GenBank/DDBJ whole genome shotgun (WGS) entry which is preliminary data.</text>
</comment>
<dbReference type="CDD" id="cd09620">
    <property type="entry name" value="CBM9_like_3"/>
    <property type="match status" value="1"/>
</dbReference>
<dbReference type="InterPro" id="IPR001609">
    <property type="entry name" value="Myosin_head_motor_dom-like"/>
</dbReference>
<dbReference type="PROSITE" id="PS00675">
    <property type="entry name" value="SIGMA54_INTERACT_1"/>
    <property type="match status" value="1"/>
</dbReference>